<feature type="compositionally biased region" description="Basic and acidic residues" evidence="1">
    <location>
        <begin position="163"/>
        <end position="193"/>
    </location>
</feature>
<proteinExistence type="predicted"/>
<evidence type="ECO:0000259" key="2">
    <source>
        <dbReference type="Pfam" id="PF24779"/>
    </source>
</evidence>
<accession>A0A9W7GDW2</accession>
<dbReference type="Gene3D" id="3.40.50.1010">
    <property type="entry name" value="5'-nuclease"/>
    <property type="match status" value="1"/>
</dbReference>
<dbReference type="AlphaFoldDB" id="A0A9W7GDW2"/>
<evidence type="ECO:0000256" key="1">
    <source>
        <dbReference type="SAM" id="MobiDB-lite"/>
    </source>
</evidence>
<feature type="region of interest" description="Disordered" evidence="1">
    <location>
        <begin position="160"/>
        <end position="250"/>
    </location>
</feature>
<reference evidence="4" key="1">
    <citation type="journal article" date="2023" name="Commun. Biol.">
        <title>Genome analysis of Parmales, the sister group of diatoms, reveals the evolutionary specialization of diatoms from phago-mixotrophs to photoautotrophs.</title>
        <authorList>
            <person name="Ban H."/>
            <person name="Sato S."/>
            <person name="Yoshikawa S."/>
            <person name="Yamada K."/>
            <person name="Nakamura Y."/>
            <person name="Ichinomiya M."/>
            <person name="Sato N."/>
            <person name="Blanc-Mathieu R."/>
            <person name="Endo H."/>
            <person name="Kuwata A."/>
            <person name="Ogata H."/>
        </authorList>
    </citation>
    <scope>NUCLEOTIDE SEQUENCE [LARGE SCALE GENOMIC DNA]</scope>
</reference>
<dbReference type="InterPro" id="IPR029060">
    <property type="entry name" value="PIN-like_dom_sf"/>
</dbReference>
<comment type="caution">
    <text evidence="3">The sequence shown here is derived from an EMBL/GenBank/DDBJ whole genome shotgun (WGS) entry which is preliminary data.</text>
</comment>
<evidence type="ECO:0000313" key="3">
    <source>
        <dbReference type="EMBL" id="GMI44221.1"/>
    </source>
</evidence>
<dbReference type="InterPro" id="IPR057776">
    <property type="entry name" value="UTP23_sensor"/>
</dbReference>
<dbReference type="SUPFAM" id="SSF88723">
    <property type="entry name" value="PIN domain-like"/>
    <property type="match status" value="1"/>
</dbReference>
<organism evidence="3 4">
    <name type="scientific">Triparma columacea</name>
    <dbReference type="NCBI Taxonomy" id="722753"/>
    <lineage>
        <taxon>Eukaryota</taxon>
        <taxon>Sar</taxon>
        <taxon>Stramenopiles</taxon>
        <taxon>Ochrophyta</taxon>
        <taxon>Bolidophyceae</taxon>
        <taxon>Parmales</taxon>
        <taxon>Triparmaceae</taxon>
        <taxon>Triparma</taxon>
    </lineage>
</organism>
<protein>
    <recommendedName>
        <fullName evidence="2">UTP23 sensor motif region domain-containing protein</fullName>
    </recommendedName>
</protein>
<dbReference type="Proteomes" id="UP001165065">
    <property type="component" value="Unassembled WGS sequence"/>
</dbReference>
<evidence type="ECO:0000313" key="4">
    <source>
        <dbReference type="Proteomes" id="UP001165065"/>
    </source>
</evidence>
<sequence>MRHNRQKQSRKHLNYLSINFTIPLPPFILFDGTYLTEGLNTSVPIKDRIMNVLKTGGINKARWCVTRETVEEIKLLEEKKGGFGHILRFALDECDIIPPISPSTTPSLSIQNFVTTHSYTFVATQDPDLASVVRSTGKGSVFRISRTVTLLESLSNAVKNRAGKGERDKGKVEDDVREVLEGIKGKEREERRGGGGGEGRGRKRKKAKEANPLSCKKKGGEGKKKGGGEGEGKRKRKRKNKGGEGGEGER</sequence>
<feature type="domain" description="UTP23 sensor motif region" evidence="2">
    <location>
        <begin position="202"/>
        <end position="218"/>
    </location>
</feature>
<keyword evidence="4" id="KW-1185">Reference proteome</keyword>
<gene>
    <name evidence="3" type="ORF">TrCOL_g8211</name>
</gene>
<dbReference type="OrthoDB" id="25675at2759"/>
<dbReference type="PANTHER" id="PTHR12416">
    <property type="entry name" value="RRNA-PROCESSING PROTEIN UTP23 HOMOLOG"/>
    <property type="match status" value="1"/>
</dbReference>
<feature type="compositionally biased region" description="Basic and acidic residues" evidence="1">
    <location>
        <begin position="241"/>
        <end position="250"/>
    </location>
</feature>
<dbReference type="Pfam" id="PF24779">
    <property type="entry name" value="UTP23_sensor"/>
    <property type="match status" value="1"/>
</dbReference>
<name>A0A9W7GDW2_9STRA</name>
<dbReference type="EMBL" id="BRYA01000210">
    <property type="protein sequence ID" value="GMI44221.1"/>
    <property type="molecule type" value="Genomic_DNA"/>
</dbReference>
<feature type="compositionally biased region" description="Basic and acidic residues" evidence="1">
    <location>
        <begin position="218"/>
        <end position="232"/>
    </location>
</feature>